<dbReference type="NCBIfam" id="TIGR02489">
    <property type="entry name" value="flgE_epsilon"/>
    <property type="match status" value="1"/>
</dbReference>
<dbReference type="RefSeq" id="WP_013325848.1">
    <property type="nucleotide sequence ID" value="NC_014506.1"/>
</dbReference>
<protein>
    <recommendedName>
        <fullName evidence="3 5">Flagellar hook protein FlgE</fullName>
    </recommendedName>
</protein>
<dbReference type="Gene3D" id="2.60.98.20">
    <property type="entry name" value="Flagellar hook protein FlgE"/>
    <property type="match status" value="1"/>
</dbReference>
<dbReference type="SUPFAM" id="SSF117143">
    <property type="entry name" value="Flagellar hook protein flgE"/>
    <property type="match status" value="2"/>
</dbReference>
<feature type="domain" description="Flagellar basal-body/hook protein C-terminal" evidence="8">
    <location>
        <begin position="662"/>
        <end position="707"/>
    </location>
</feature>
<feature type="domain" description="Flagellar hook protein FlgE D2" evidence="9">
    <location>
        <begin position="467"/>
        <end position="589"/>
    </location>
</feature>
<dbReference type="PANTHER" id="PTHR30435">
    <property type="entry name" value="FLAGELLAR PROTEIN"/>
    <property type="match status" value="1"/>
</dbReference>
<dbReference type="Pfam" id="PF06429">
    <property type="entry name" value="Flg_bbr_C"/>
    <property type="match status" value="1"/>
</dbReference>
<dbReference type="InterPro" id="IPR011491">
    <property type="entry name" value="FlgE_D2"/>
</dbReference>
<evidence type="ECO:0000256" key="5">
    <source>
        <dbReference type="NCBIfam" id="TIGR02489"/>
    </source>
</evidence>
<dbReference type="Proteomes" id="UP000007803">
    <property type="component" value="Chromosome"/>
</dbReference>
<dbReference type="STRING" id="563040.Saut_0043"/>
<accession>E0USR5</accession>
<dbReference type="Pfam" id="PF00460">
    <property type="entry name" value="Flg_bb_rod"/>
    <property type="match status" value="1"/>
</dbReference>
<dbReference type="InterPro" id="IPR010930">
    <property type="entry name" value="Flg_bb/hook_C_dom"/>
</dbReference>
<feature type="domain" description="Flagellar hook protein FlgE/F/G-like D1" evidence="10">
    <location>
        <begin position="95"/>
        <end position="161"/>
    </location>
</feature>
<dbReference type="InterPro" id="IPR053967">
    <property type="entry name" value="LlgE_F_G-like_D1"/>
</dbReference>
<evidence type="ECO:0000259" key="7">
    <source>
        <dbReference type="Pfam" id="PF00460"/>
    </source>
</evidence>
<evidence type="ECO:0000259" key="10">
    <source>
        <dbReference type="Pfam" id="PF22692"/>
    </source>
</evidence>
<dbReference type="GO" id="GO:0009425">
    <property type="term" value="C:bacterial-type flagellum basal body"/>
    <property type="evidence" value="ECO:0007669"/>
    <property type="project" value="UniProtKB-SubCell"/>
</dbReference>
<dbReference type="NCBIfam" id="TIGR03506">
    <property type="entry name" value="FlgEFG_subfam"/>
    <property type="match status" value="2"/>
</dbReference>
<dbReference type="GO" id="GO:0071978">
    <property type="term" value="P:bacterial-type flagellum-dependent swarming motility"/>
    <property type="evidence" value="ECO:0007669"/>
    <property type="project" value="TreeGrafter"/>
</dbReference>
<dbReference type="InterPro" id="IPR012835">
    <property type="entry name" value="FlgE_epsilon"/>
</dbReference>
<keyword evidence="11" id="KW-0969">Cilium</keyword>
<evidence type="ECO:0000256" key="4">
    <source>
        <dbReference type="ARBA" id="ARBA00023143"/>
    </source>
</evidence>
<sequence length="709" mass="73288">MLKSLFSGVSGLQSHQVAMDVESNNIANVNTVGFKYSRANFSDLLAQTKAIATAPQGQLGGKNPVQVGLGSTVSSMTRIFSQGSIQNSDKNTDVAIQGDGFFIISPDGGNTYKYTRAGDFKFDAGGNFVDNNGFIAQGWLRDPVTGKVDSTAPIENINIAPGLTTPAQPTQEVVLKANLNSGAIVESFSPAYQVPTGAPTDPALPAIDGNGNPIESGNVGVMFNESGEAFSLQDGQGVWASFISSTSTSTNSAQGSDTALAADEAETIVFNLDPGSSPATATASYTILAANTAAQNASVTAAAINALTATTGITATIDSSNKIVLTNTNGNSSASHNIDIASVTGANNPFDASEDDTTAYKYSYNSASPTVVAGSNKEFTTIADLRQALENQANSEAGATGIKVIVNDQGKIELSNTDSGSIDLNFKVTGISGSGITENTRFTRNMEALNTVLAAGTTGKAFSQAFNAATHSSSIDIFDSLGSKHTLRMEFRKTALDTTTGSTWSIVITVPEPATIDTIAPTYEKKGSIRFNNDGSLATYNPPNVSFSGNNGSAPDQQVNLSFGTANKFDGMTSFDSRSATSGISQDGYTGGDLVGIRIDQSGTLVGSFSNGRSFGLAQIGMAKFTNNEGLSTEGGNVYVQTANSGDPIIGTAATAGRGFIQSAALEASNVDLSRALTQLIIIQRGFQANGKTITTSDQLLQTLIGLKQ</sequence>
<dbReference type="OrthoDB" id="9804559at2"/>
<dbReference type="GO" id="GO:0044781">
    <property type="term" value="P:bacterial-type flagellum organization"/>
    <property type="evidence" value="ECO:0007669"/>
    <property type="project" value="InterPro"/>
</dbReference>
<dbReference type="Pfam" id="PF22692">
    <property type="entry name" value="LlgE_F_G_D1"/>
    <property type="match status" value="1"/>
</dbReference>
<dbReference type="InterPro" id="IPR037058">
    <property type="entry name" value="Falgellar_hook_FlgE_sf"/>
</dbReference>
<comment type="similarity">
    <text evidence="2 6">Belongs to the flagella basal body rod proteins family.</text>
</comment>
<evidence type="ECO:0000256" key="6">
    <source>
        <dbReference type="RuleBase" id="RU362116"/>
    </source>
</evidence>
<evidence type="ECO:0000313" key="11">
    <source>
        <dbReference type="EMBL" id="ADN08092.1"/>
    </source>
</evidence>
<feature type="domain" description="Flagellar basal body rod protein N-terminal" evidence="7">
    <location>
        <begin position="8"/>
        <end position="35"/>
    </location>
</feature>
<keyword evidence="12" id="KW-1185">Reference proteome</keyword>
<dbReference type="InterPro" id="IPR001444">
    <property type="entry name" value="Flag_bb_rod_N"/>
</dbReference>
<gene>
    <name evidence="11" type="ordered locus">Saut_0043</name>
</gene>
<dbReference type="HOGENOM" id="CLU_013687_2_1_7"/>
<dbReference type="Gene3D" id="3.30.70.2120">
    <property type="match status" value="1"/>
</dbReference>
<dbReference type="eggNOG" id="COG1749">
    <property type="taxonomic scope" value="Bacteria"/>
</dbReference>
<dbReference type="AlphaFoldDB" id="E0USR5"/>
<name>E0USR5_SULAO</name>
<evidence type="ECO:0000256" key="2">
    <source>
        <dbReference type="ARBA" id="ARBA00009677"/>
    </source>
</evidence>
<dbReference type="PANTHER" id="PTHR30435:SF19">
    <property type="entry name" value="FLAGELLAR BASAL-BODY ROD PROTEIN FLGG"/>
    <property type="match status" value="1"/>
</dbReference>
<evidence type="ECO:0000313" key="12">
    <source>
        <dbReference type="Proteomes" id="UP000007803"/>
    </source>
</evidence>
<evidence type="ECO:0000256" key="1">
    <source>
        <dbReference type="ARBA" id="ARBA00004117"/>
    </source>
</evidence>
<dbReference type="KEGG" id="sua:Saut_0043"/>
<organism evidence="11 12">
    <name type="scientific">Sulfurimonas autotrophica (strain ATCC BAA-671 / DSM 16294 / JCM 11897 / OK10)</name>
    <dbReference type="NCBI Taxonomy" id="563040"/>
    <lineage>
        <taxon>Bacteria</taxon>
        <taxon>Pseudomonadati</taxon>
        <taxon>Campylobacterota</taxon>
        <taxon>Epsilonproteobacteria</taxon>
        <taxon>Campylobacterales</taxon>
        <taxon>Sulfurimonadaceae</taxon>
        <taxon>Sulfurimonas</taxon>
    </lineage>
</organism>
<keyword evidence="11" id="KW-0966">Cell projection</keyword>
<evidence type="ECO:0000259" key="9">
    <source>
        <dbReference type="Pfam" id="PF07559"/>
    </source>
</evidence>
<dbReference type="InterPro" id="IPR020013">
    <property type="entry name" value="Flagellar_FlgE/F/G"/>
</dbReference>
<dbReference type="Pfam" id="PF07559">
    <property type="entry name" value="FlgE_D2"/>
    <property type="match status" value="1"/>
</dbReference>
<proteinExistence type="inferred from homology"/>
<reference evidence="12" key="1">
    <citation type="journal article" date="2010" name="Stand. Genomic Sci.">
        <title>Complete genome sequence of Sulfurimonas autotrophica type strain (OK10).</title>
        <authorList>
            <person name="Sikorski J."/>
            <person name="Munk C."/>
            <person name="Lapidus A."/>
            <person name="Djao O."/>
            <person name="Lucas S."/>
            <person name="Glavina Del Rio T."/>
            <person name="Nolan M."/>
            <person name="Tice H."/>
            <person name="Han C."/>
            <person name="Cheng J."/>
            <person name="Tapia R."/>
            <person name="Goodwin L."/>
            <person name="Pitluck S."/>
            <person name="Liolios K."/>
            <person name="Ivanova N."/>
            <person name="Mavromatis K."/>
            <person name="Mikhailova N."/>
            <person name="Pati A."/>
            <person name="Sims D."/>
            <person name="Meincke L."/>
            <person name="Brettin T."/>
            <person name="Detter J."/>
            <person name="Chen A."/>
            <person name="Palaniappan K."/>
            <person name="Land M."/>
            <person name="Hauser L."/>
            <person name="Chang Y."/>
            <person name="Jeffries C."/>
            <person name="Rohde M."/>
            <person name="Lang E."/>
            <person name="Spring S."/>
            <person name="Goker M."/>
            <person name="Woyke T."/>
            <person name="Bristow J."/>
            <person name="Eisen J."/>
            <person name="Markowitz V."/>
            <person name="Hugenholtz P."/>
            <person name="Kyrpides N."/>
            <person name="Klenk H."/>
        </authorList>
    </citation>
    <scope>NUCLEOTIDE SEQUENCE [LARGE SCALE GENOMIC DNA]</scope>
    <source>
        <strain evidence="12">ATCC BAA-671 / DSM 16294 / JCM 11897 / OK10</strain>
    </source>
</reference>
<dbReference type="EMBL" id="CP002205">
    <property type="protein sequence ID" value="ADN08092.1"/>
    <property type="molecule type" value="Genomic_DNA"/>
</dbReference>
<keyword evidence="11" id="KW-0282">Flagellum</keyword>
<dbReference type="InterPro" id="IPR037925">
    <property type="entry name" value="FlgE/F/G-like"/>
</dbReference>
<evidence type="ECO:0000256" key="3">
    <source>
        <dbReference type="ARBA" id="ARBA00019015"/>
    </source>
</evidence>
<keyword evidence="4 6" id="KW-0975">Bacterial flagellum</keyword>
<evidence type="ECO:0000259" key="8">
    <source>
        <dbReference type="Pfam" id="PF06429"/>
    </source>
</evidence>
<comment type="subcellular location">
    <subcellularLocation>
        <location evidence="1 6">Bacterial flagellum basal body</location>
    </subcellularLocation>
</comment>